<comment type="caution">
    <text evidence="1">The sequence shown here is derived from an EMBL/GenBank/DDBJ whole genome shotgun (WGS) entry which is preliminary data.</text>
</comment>
<name>A0A391NYL7_9EUKA</name>
<evidence type="ECO:0000313" key="2">
    <source>
        <dbReference type="Proteomes" id="UP000265618"/>
    </source>
</evidence>
<proteinExistence type="predicted"/>
<dbReference type="EMBL" id="BDIP01006332">
    <property type="protein sequence ID" value="GCA64158.1"/>
    <property type="molecule type" value="Genomic_DNA"/>
</dbReference>
<sequence>MDAPLADLRSNVRRWEKVFRKRLCPPLPTGVAKGSNMSAVVLNVSEVTGLTVPSTLSVKGQGSLYASLRVSCFDKTYGFMGSTMATEPVRMGSKAKVGGYV</sequence>
<accession>A0A391NYL7</accession>
<keyword evidence="2" id="KW-1185">Reference proteome</keyword>
<gene>
    <name evidence="1" type="ORF">KIPB_013397</name>
</gene>
<protein>
    <submittedName>
        <fullName evidence="1">Uncharacterized protein</fullName>
    </submittedName>
</protein>
<evidence type="ECO:0000313" key="1">
    <source>
        <dbReference type="EMBL" id="GCA64158.1"/>
    </source>
</evidence>
<dbReference type="AlphaFoldDB" id="A0A391NYL7"/>
<reference evidence="1 2" key="1">
    <citation type="journal article" date="2018" name="PLoS ONE">
        <title>The draft genome of Kipferlia bialata reveals reductive genome evolution in fornicate parasites.</title>
        <authorList>
            <person name="Tanifuji G."/>
            <person name="Takabayashi S."/>
            <person name="Kume K."/>
            <person name="Takagi M."/>
            <person name="Nakayama T."/>
            <person name="Kamikawa R."/>
            <person name="Inagaki Y."/>
            <person name="Hashimoto T."/>
        </authorList>
    </citation>
    <scope>NUCLEOTIDE SEQUENCE [LARGE SCALE GENOMIC DNA]</scope>
    <source>
        <strain evidence="1">NY0173</strain>
    </source>
</reference>
<dbReference type="Proteomes" id="UP000265618">
    <property type="component" value="Unassembled WGS sequence"/>
</dbReference>
<organism evidence="1 2">
    <name type="scientific">Kipferlia bialata</name>
    <dbReference type="NCBI Taxonomy" id="797122"/>
    <lineage>
        <taxon>Eukaryota</taxon>
        <taxon>Metamonada</taxon>
        <taxon>Carpediemonas-like organisms</taxon>
        <taxon>Kipferlia</taxon>
    </lineage>
</organism>